<keyword evidence="2 5" id="KW-0812">Transmembrane</keyword>
<reference evidence="6 7" key="2">
    <citation type="submission" date="2018-04" db="EMBL/GenBank/DDBJ databases">
        <title>Thauera lacus sp. nov., isolated from an saline lake in Inner Mongolia, China.</title>
        <authorList>
            <person name="Liang Q.-Y."/>
        </authorList>
    </citation>
    <scope>NUCLEOTIDE SEQUENCE [LARGE SCALE GENOMIC DNA]</scope>
    <source>
        <strain evidence="6 7">D20</strain>
    </source>
</reference>
<feature type="transmembrane region" description="Helical" evidence="5">
    <location>
        <begin position="102"/>
        <end position="132"/>
    </location>
</feature>
<dbReference type="EMBL" id="PZKC01000002">
    <property type="protein sequence ID" value="PTD97825.1"/>
    <property type="molecule type" value="Genomic_DNA"/>
</dbReference>
<dbReference type="GO" id="GO:0008168">
    <property type="term" value="F:methyltransferase activity"/>
    <property type="evidence" value="ECO:0007669"/>
    <property type="project" value="UniProtKB-KW"/>
</dbReference>
<dbReference type="PANTHER" id="PTHR12714">
    <property type="entry name" value="PROTEIN-S ISOPRENYLCYSTEINE O-METHYLTRANSFERASE"/>
    <property type="match status" value="1"/>
</dbReference>
<dbReference type="Proteomes" id="UP000241193">
    <property type="component" value="Unassembled WGS sequence"/>
</dbReference>
<reference evidence="6 7" key="1">
    <citation type="submission" date="2018-03" db="EMBL/GenBank/DDBJ databases">
        <authorList>
            <person name="Keele B.F."/>
        </authorList>
    </citation>
    <scope>NUCLEOTIDE SEQUENCE [LARGE SCALE GENOMIC DNA]</scope>
    <source>
        <strain evidence="6 7">D20</strain>
    </source>
</reference>
<dbReference type="AlphaFoldDB" id="A0A2T4IJ81"/>
<comment type="subcellular location">
    <subcellularLocation>
        <location evidence="1">Endomembrane system</location>
        <topology evidence="1">Multi-pass membrane protein</topology>
    </subcellularLocation>
</comment>
<keyword evidence="6" id="KW-0489">Methyltransferase</keyword>
<organism evidence="6 7">
    <name type="scientific">Pseudothauera lacus</name>
    <dbReference type="NCBI Taxonomy" id="2136175"/>
    <lineage>
        <taxon>Bacteria</taxon>
        <taxon>Pseudomonadati</taxon>
        <taxon>Pseudomonadota</taxon>
        <taxon>Betaproteobacteria</taxon>
        <taxon>Rhodocyclales</taxon>
        <taxon>Zoogloeaceae</taxon>
        <taxon>Pseudothauera</taxon>
    </lineage>
</organism>
<keyword evidence="7" id="KW-1185">Reference proteome</keyword>
<comment type="caution">
    <text evidence="6">The sequence shown here is derived from an EMBL/GenBank/DDBJ whole genome shotgun (WGS) entry which is preliminary data.</text>
</comment>
<dbReference type="Gene3D" id="1.20.120.1630">
    <property type="match status" value="1"/>
</dbReference>
<feature type="transmembrane region" description="Helical" evidence="5">
    <location>
        <begin position="49"/>
        <end position="71"/>
    </location>
</feature>
<keyword evidence="4 5" id="KW-0472">Membrane</keyword>
<evidence type="ECO:0000256" key="1">
    <source>
        <dbReference type="ARBA" id="ARBA00004127"/>
    </source>
</evidence>
<feature type="transmembrane region" description="Helical" evidence="5">
    <location>
        <begin position="20"/>
        <end position="37"/>
    </location>
</feature>
<keyword evidence="6" id="KW-0808">Transferase</keyword>
<proteinExistence type="predicted"/>
<evidence type="ECO:0000313" key="6">
    <source>
        <dbReference type="EMBL" id="PTD97825.1"/>
    </source>
</evidence>
<name>A0A2T4IJ81_9RHOO</name>
<keyword evidence="3 5" id="KW-1133">Transmembrane helix</keyword>
<evidence type="ECO:0000256" key="3">
    <source>
        <dbReference type="ARBA" id="ARBA00022989"/>
    </source>
</evidence>
<evidence type="ECO:0000313" key="7">
    <source>
        <dbReference type="Proteomes" id="UP000241193"/>
    </source>
</evidence>
<dbReference type="GO" id="GO:0032259">
    <property type="term" value="P:methylation"/>
    <property type="evidence" value="ECO:0007669"/>
    <property type="project" value="UniProtKB-KW"/>
</dbReference>
<dbReference type="InterPro" id="IPR007318">
    <property type="entry name" value="Phopholipid_MeTrfase"/>
</dbReference>
<evidence type="ECO:0000256" key="2">
    <source>
        <dbReference type="ARBA" id="ARBA00022692"/>
    </source>
</evidence>
<dbReference type="OrthoDB" id="9811969at2"/>
<dbReference type="PANTHER" id="PTHR12714:SF24">
    <property type="entry name" value="SLR1182 PROTEIN"/>
    <property type="match status" value="1"/>
</dbReference>
<gene>
    <name evidence="6" type="ORF">C8261_02275</name>
</gene>
<evidence type="ECO:0000256" key="4">
    <source>
        <dbReference type="ARBA" id="ARBA00023136"/>
    </source>
</evidence>
<accession>A0A2T4IJ81</accession>
<protein>
    <submittedName>
        <fullName evidence="6">Protein-S-isoprenylcysteine methyltransferase</fullName>
    </submittedName>
</protein>
<dbReference type="Pfam" id="PF04191">
    <property type="entry name" value="PEMT"/>
    <property type="match status" value="1"/>
</dbReference>
<sequence length="163" mass="17882">MLHSTPGRRVPGALDAKVPAPVLTAIVGAAMQAYAWQAGVIMDASSAHMVAGVALSLLSAALALAAMAVFYRARTTINPLDPRRARLLVTGGVYRWSRNPMYLSLLLLLVAFAIRLDAVLVWLGPCAFWAYVTRFQILPEERALAEKFGAAYLAYRRRTPRWL</sequence>
<evidence type="ECO:0000256" key="5">
    <source>
        <dbReference type="SAM" id="Phobius"/>
    </source>
</evidence>
<dbReference type="GO" id="GO:0012505">
    <property type="term" value="C:endomembrane system"/>
    <property type="evidence" value="ECO:0007669"/>
    <property type="project" value="UniProtKB-SubCell"/>
</dbReference>